<evidence type="ECO:0000259" key="7">
    <source>
        <dbReference type="PROSITE" id="PS50850"/>
    </source>
</evidence>
<dbReference type="PANTHER" id="PTHR23531:SF1">
    <property type="entry name" value="QUINOLENE RESISTANCE PROTEIN NORA"/>
    <property type="match status" value="1"/>
</dbReference>
<keyword evidence="3 6" id="KW-0812">Transmembrane</keyword>
<dbReference type="PROSITE" id="PS50850">
    <property type="entry name" value="MFS"/>
    <property type="match status" value="1"/>
</dbReference>
<feature type="transmembrane region" description="Helical" evidence="6">
    <location>
        <begin position="92"/>
        <end position="111"/>
    </location>
</feature>
<dbReference type="Pfam" id="PF07690">
    <property type="entry name" value="MFS_1"/>
    <property type="match status" value="1"/>
</dbReference>
<dbReference type="SUPFAM" id="SSF103473">
    <property type="entry name" value="MFS general substrate transporter"/>
    <property type="match status" value="1"/>
</dbReference>
<dbReference type="PANTHER" id="PTHR23531">
    <property type="entry name" value="QUINOLENE RESISTANCE PROTEIN NORA"/>
    <property type="match status" value="1"/>
</dbReference>
<feature type="transmembrane region" description="Helical" evidence="6">
    <location>
        <begin position="27"/>
        <end position="48"/>
    </location>
</feature>
<evidence type="ECO:0000256" key="3">
    <source>
        <dbReference type="ARBA" id="ARBA00022692"/>
    </source>
</evidence>
<keyword evidence="5 6" id="KW-0472">Membrane</keyword>
<feature type="transmembrane region" description="Helical" evidence="6">
    <location>
        <begin position="177"/>
        <end position="199"/>
    </location>
</feature>
<accession>A0ABW0VTP7</accession>
<feature type="transmembrane region" description="Helical" evidence="6">
    <location>
        <begin position="151"/>
        <end position="171"/>
    </location>
</feature>
<feature type="transmembrane region" description="Helical" evidence="6">
    <location>
        <begin position="289"/>
        <end position="308"/>
    </location>
</feature>
<dbReference type="Proteomes" id="UP001596047">
    <property type="component" value="Unassembled WGS sequence"/>
</dbReference>
<comment type="caution">
    <text evidence="8">The sequence shown here is derived from an EMBL/GenBank/DDBJ whole genome shotgun (WGS) entry which is preliminary data.</text>
</comment>
<feature type="transmembrane region" description="Helical" evidence="6">
    <location>
        <begin position="117"/>
        <end position="139"/>
    </location>
</feature>
<sequence>MAAAALQDQSQPPTLLEKPEKLWTNSFISLTLSYFLLFLSLQMLLSPFPSYVKDQFDPGAFTLSLLTSLFALSAIVARFATAALMRRFQRRTLLFTGLGIAAITTACYPFANSVGILLLLKACFGIGFGMSSTVLPTLVSQIIPKRRLGEGIGYFGLSTSLAMSIGPAIGLSVLGSYGFPLLTLLGTAAAAIIIPLLLISRSMPQQPVKVAEKMHASSTAAQSRPFNKRVLFPALLNALFSVTYGGLLSFIALFGGEVHLKNIGIFFLFNAVTVLIIRPISGRLFDSKGHIVLLIPGALFIIGSLLVLSYTASMSMLIGSALLYGLGLGVIQPTTQAWMLRESAPEHHGFTNSLFYNSTDFGVAVGAMLLGTIASATSYAVMYRWTAGFMVLFVIVYIGLLAIKPRKIRVNTAANAS</sequence>
<evidence type="ECO:0000313" key="8">
    <source>
        <dbReference type="EMBL" id="MFC5648347.1"/>
    </source>
</evidence>
<feature type="transmembrane region" description="Helical" evidence="6">
    <location>
        <begin position="382"/>
        <end position="403"/>
    </location>
</feature>
<evidence type="ECO:0000313" key="9">
    <source>
        <dbReference type="Proteomes" id="UP001596047"/>
    </source>
</evidence>
<gene>
    <name evidence="8" type="ORF">ACFPYJ_04275</name>
</gene>
<name>A0ABW0VTP7_9BACL</name>
<feature type="domain" description="Major facilitator superfamily (MFS) profile" evidence="7">
    <location>
        <begin position="26"/>
        <end position="411"/>
    </location>
</feature>
<proteinExistence type="predicted"/>
<feature type="transmembrane region" description="Helical" evidence="6">
    <location>
        <begin position="230"/>
        <end position="254"/>
    </location>
</feature>
<feature type="transmembrane region" description="Helical" evidence="6">
    <location>
        <begin position="314"/>
        <end position="333"/>
    </location>
</feature>
<dbReference type="InterPro" id="IPR020846">
    <property type="entry name" value="MFS_dom"/>
</dbReference>
<dbReference type="RefSeq" id="WP_379186796.1">
    <property type="nucleotide sequence ID" value="NZ_JBHSOW010000015.1"/>
</dbReference>
<feature type="transmembrane region" description="Helical" evidence="6">
    <location>
        <begin position="260"/>
        <end position="277"/>
    </location>
</feature>
<evidence type="ECO:0000256" key="6">
    <source>
        <dbReference type="SAM" id="Phobius"/>
    </source>
</evidence>
<dbReference type="InterPro" id="IPR036259">
    <property type="entry name" value="MFS_trans_sf"/>
</dbReference>
<evidence type="ECO:0000256" key="2">
    <source>
        <dbReference type="ARBA" id="ARBA00022448"/>
    </source>
</evidence>
<reference evidence="9" key="1">
    <citation type="journal article" date="2019" name="Int. J. Syst. Evol. Microbiol.">
        <title>The Global Catalogue of Microorganisms (GCM) 10K type strain sequencing project: providing services to taxonomists for standard genome sequencing and annotation.</title>
        <authorList>
            <consortium name="The Broad Institute Genomics Platform"/>
            <consortium name="The Broad Institute Genome Sequencing Center for Infectious Disease"/>
            <person name="Wu L."/>
            <person name="Ma J."/>
        </authorList>
    </citation>
    <scope>NUCLEOTIDE SEQUENCE [LARGE SCALE GENOMIC DNA]</scope>
    <source>
        <strain evidence="9">CGMCC 1.3240</strain>
    </source>
</reference>
<comment type="subcellular location">
    <subcellularLocation>
        <location evidence="1">Cell membrane</location>
        <topology evidence="1">Multi-pass membrane protein</topology>
    </subcellularLocation>
</comment>
<organism evidence="8 9">
    <name type="scientific">Paenibacillus solisilvae</name>
    <dbReference type="NCBI Taxonomy" id="2486751"/>
    <lineage>
        <taxon>Bacteria</taxon>
        <taxon>Bacillati</taxon>
        <taxon>Bacillota</taxon>
        <taxon>Bacilli</taxon>
        <taxon>Bacillales</taxon>
        <taxon>Paenibacillaceae</taxon>
        <taxon>Paenibacillus</taxon>
    </lineage>
</organism>
<protein>
    <submittedName>
        <fullName evidence="8">MFS transporter</fullName>
    </submittedName>
</protein>
<dbReference type="InterPro" id="IPR052714">
    <property type="entry name" value="MFS_Exporter"/>
</dbReference>
<dbReference type="CDD" id="cd17489">
    <property type="entry name" value="MFS_YfcJ_like"/>
    <property type="match status" value="1"/>
</dbReference>
<keyword evidence="2" id="KW-0813">Transport</keyword>
<evidence type="ECO:0000256" key="1">
    <source>
        <dbReference type="ARBA" id="ARBA00004651"/>
    </source>
</evidence>
<keyword evidence="4 6" id="KW-1133">Transmembrane helix</keyword>
<feature type="transmembrane region" description="Helical" evidence="6">
    <location>
        <begin position="354"/>
        <end position="376"/>
    </location>
</feature>
<evidence type="ECO:0000256" key="4">
    <source>
        <dbReference type="ARBA" id="ARBA00022989"/>
    </source>
</evidence>
<dbReference type="EMBL" id="JBHSOW010000015">
    <property type="protein sequence ID" value="MFC5648347.1"/>
    <property type="molecule type" value="Genomic_DNA"/>
</dbReference>
<evidence type="ECO:0000256" key="5">
    <source>
        <dbReference type="ARBA" id="ARBA00023136"/>
    </source>
</evidence>
<dbReference type="Gene3D" id="1.20.1250.20">
    <property type="entry name" value="MFS general substrate transporter like domains"/>
    <property type="match status" value="1"/>
</dbReference>
<keyword evidence="9" id="KW-1185">Reference proteome</keyword>
<feature type="transmembrane region" description="Helical" evidence="6">
    <location>
        <begin position="60"/>
        <end position="80"/>
    </location>
</feature>
<dbReference type="InterPro" id="IPR011701">
    <property type="entry name" value="MFS"/>
</dbReference>